<keyword evidence="11" id="KW-0503">Monooxygenase</keyword>
<evidence type="ECO:0000256" key="7">
    <source>
        <dbReference type="ARBA" id="ARBA00022723"/>
    </source>
</evidence>
<dbReference type="PANTHER" id="PTHR24305:SF166">
    <property type="entry name" value="CYTOCHROME P450 12A4, MITOCHONDRIAL-RELATED"/>
    <property type="match status" value="1"/>
</dbReference>
<keyword evidence="7" id="KW-0479">Metal-binding</keyword>
<evidence type="ECO:0000256" key="13">
    <source>
        <dbReference type="SAM" id="Phobius"/>
    </source>
</evidence>
<evidence type="ECO:0000256" key="5">
    <source>
        <dbReference type="ARBA" id="ARBA00022617"/>
    </source>
</evidence>
<feature type="transmembrane region" description="Helical" evidence="13">
    <location>
        <begin position="6"/>
        <end position="26"/>
    </location>
</feature>
<evidence type="ECO:0000256" key="4">
    <source>
        <dbReference type="ARBA" id="ARBA00010617"/>
    </source>
</evidence>
<evidence type="ECO:0000256" key="8">
    <source>
        <dbReference type="ARBA" id="ARBA00022989"/>
    </source>
</evidence>
<evidence type="ECO:0000256" key="9">
    <source>
        <dbReference type="ARBA" id="ARBA00023002"/>
    </source>
</evidence>
<evidence type="ECO:0008006" key="16">
    <source>
        <dbReference type="Google" id="ProtNLM"/>
    </source>
</evidence>
<evidence type="ECO:0000256" key="1">
    <source>
        <dbReference type="ARBA" id="ARBA00001971"/>
    </source>
</evidence>
<dbReference type="InterPro" id="IPR036396">
    <property type="entry name" value="Cyt_P450_sf"/>
</dbReference>
<organism evidence="14 15">
    <name type="scientific">Marasmius tenuissimus</name>
    <dbReference type="NCBI Taxonomy" id="585030"/>
    <lineage>
        <taxon>Eukaryota</taxon>
        <taxon>Fungi</taxon>
        <taxon>Dikarya</taxon>
        <taxon>Basidiomycota</taxon>
        <taxon>Agaricomycotina</taxon>
        <taxon>Agaricomycetes</taxon>
        <taxon>Agaricomycetidae</taxon>
        <taxon>Agaricales</taxon>
        <taxon>Marasmiineae</taxon>
        <taxon>Marasmiaceae</taxon>
        <taxon>Marasmius</taxon>
    </lineage>
</organism>
<dbReference type="PRINTS" id="PR00385">
    <property type="entry name" value="P450"/>
</dbReference>
<dbReference type="PANTHER" id="PTHR24305">
    <property type="entry name" value="CYTOCHROME P450"/>
    <property type="match status" value="1"/>
</dbReference>
<keyword evidence="8 13" id="KW-1133">Transmembrane helix</keyword>
<dbReference type="InterPro" id="IPR002401">
    <property type="entry name" value="Cyt_P450_E_grp-I"/>
</dbReference>
<comment type="similarity">
    <text evidence="4">Belongs to the cytochrome P450 family.</text>
</comment>
<comment type="caution">
    <text evidence="14">The sequence shown here is derived from an EMBL/GenBank/DDBJ whole genome shotgun (WGS) entry which is preliminary data.</text>
</comment>
<dbReference type="InterPro" id="IPR001128">
    <property type="entry name" value="Cyt_P450"/>
</dbReference>
<evidence type="ECO:0000256" key="10">
    <source>
        <dbReference type="ARBA" id="ARBA00023004"/>
    </source>
</evidence>
<dbReference type="Pfam" id="PF00067">
    <property type="entry name" value="p450"/>
    <property type="match status" value="1"/>
</dbReference>
<dbReference type="Gene3D" id="1.10.630.10">
    <property type="entry name" value="Cytochrome P450"/>
    <property type="match status" value="1"/>
</dbReference>
<proteinExistence type="inferred from homology"/>
<accession>A0ABR3AB96</accession>
<keyword evidence="15" id="KW-1185">Reference proteome</keyword>
<name>A0ABR3AB96_9AGAR</name>
<evidence type="ECO:0000313" key="15">
    <source>
        <dbReference type="Proteomes" id="UP001437256"/>
    </source>
</evidence>
<dbReference type="PRINTS" id="PR00463">
    <property type="entry name" value="EP450I"/>
</dbReference>
<dbReference type="Proteomes" id="UP001437256">
    <property type="component" value="Unassembled WGS sequence"/>
</dbReference>
<comment type="cofactor">
    <cofactor evidence="1">
        <name>heme</name>
        <dbReference type="ChEBI" id="CHEBI:30413"/>
    </cofactor>
</comment>
<evidence type="ECO:0000256" key="3">
    <source>
        <dbReference type="ARBA" id="ARBA00004721"/>
    </source>
</evidence>
<comment type="subcellular location">
    <subcellularLocation>
        <location evidence="2">Membrane</location>
    </subcellularLocation>
</comment>
<dbReference type="SUPFAM" id="SSF48264">
    <property type="entry name" value="Cytochrome P450"/>
    <property type="match status" value="1"/>
</dbReference>
<keyword evidence="9" id="KW-0560">Oxidoreductase</keyword>
<reference evidence="14 15" key="1">
    <citation type="submission" date="2024-05" db="EMBL/GenBank/DDBJ databases">
        <title>A draft genome resource for the thread blight pathogen Marasmius tenuissimus strain MS-2.</title>
        <authorList>
            <person name="Yulfo-Soto G.E."/>
            <person name="Baruah I.K."/>
            <person name="Amoako-Attah I."/>
            <person name="Bukari Y."/>
            <person name="Meinhardt L.W."/>
            <person name="Bailey B.A."/>
            <person name="Cohen S.P."/>
        </authorList>
    </citation>
    <scope>NUCLEOTIDE SEQUENCE [LARGE SCALE GENOMIC DNA]</scope>
    <source>
        <strain evidence="14 15">MS-2</strain>
    </source>
</reference>
<sequence length="547" mass="62288">MGLITYITLRAIVVAAVGYFVLNELVPLYKRRRALRNIPGPPSASWWKGNWGQIFDKDGWRFKKHIVDTYGSLLKVNALFGDQQLYISDPLAITTIFQTDRPLYDVNQYHLLRSRLCFGIGLVGTIGEIHTKQRKLLAPFFSTNFLRYLLPNFYPFAYELCDHLEELSKSNDGVVNMHKMMSVAALEYVGAGLGYKFDGGGGVLVGLKGTSMYNDSAKILNPLTFKLSTFRAFLPYMVKLGPAWFRKALIDYLPWRDAKAVKKVIYTMDDVAKDILATRRQAYEDGQINGRDILSAILRYNDTVDEDEKISDYEMLSHITTTLFAGHETTAGSLSRILHQMAILPDQQERLRKEVSEARVKHGDLDFDTLMQLPYLDAICKETLRCYPPVDQVYRTQSVIPILYPVRSADGKTTVNYVAVEPKTELIISIISYNRNKLVWGEDAEEWNPERWLEPTRKSVVDAKLPAQYANMMTFTLGGKSCIGYKFAEMEMKLILTMLMERFEFSVSPKEPIFWAMGGSITPIIKGSNKIEPTLPLKVTPVKKRQT</sequence>
<dbReference type="EMBL" id="JBBXMP010000005">
    <property type="protein sequence ID" value="KAL0070750.1"/>
    <property type="molecule type" value="Genomic_DNA"/>
</dbReference>
<dbReference type="InterPro" id="IPR050121">
    <property type="entry name" value="Cytochrome_P450_monoxygenase"/>
</dbReference>
<evidence type="ECO:0000256" key="2">
    <source>
        <dbReference type="ARBA" id="ARBA00004370"/>
    </source>
</evidence>
<protein>
    <recommendedName>
        <fullName evidence="16">Cytochrome P450</fullName>
    </recommendedName>
</protein>
<evidence type="ECO:0000256" key="11">
    <source>
        <dbReference type="ARBA" id="ARBA00023033"/>
    </source>
</evidence>
<keyword evidence="12 13" id="KW-0472">Membrane</keyword>
<gene>
    <name evidence="14" type="ORF">AAF712_001971</name>
</gene>
<comment type="pathway">
    <text evidence="3">Secondary metabolite biosynthesis; terpenoid biosynthesis.</text>
</comment>
<keyword evidence="5" id="KW-0349">Heme</keyword>
<evidence type="ECO:0000256" key="12">
    <source>
        <dbReference type="ARBA" id="ARBA00023136"/>
    </source>
</evidence>
<keyword evidence="6 13" id="KW-0812">Transmembrane</keyword>
<evidence type="ECO:0000313" key="14">
    <source>
        <dbReference type="EMBL" id="KAL0070750.1"/>
    </source>
</evidence>
<keyword evidence="10" id="KW-0408">Iron</keyword>
<evidence type="ECO:0000256" key="6">
    <source>
        <dbReference type="ARBA" id="ARBA00022692"/>
    </source>
</evidence>